<gene>
    <name evidence="3" type="ORF">FGG08_001794</name>
</gene>
<feature type="region of interest" description="Disordered" evidence="1">
    <location>
        <begin position="598"/>
        <end position="621"/>
    </location>
</feature>
<feature type="compositionally biased region" description="Low complexity" evidence="1">
    <location>
        <begin position="195"/>
        <end position="204"/>
    </location>
</feature>
<name>A0A9P8IAD9_9PEZI</name>
<protein>
    <recommendedName>
        <fullName evidence="2">DUF7514 domain-containing protein</fullName>
    </recommendedName>
</protein>
<dbReference type="Proteomes" id="UP000698800">
    <property type="component" value="Unassembled WGS sequence"/>
</dbReference>
<evidence type="ECO:0000313" key="4">
    <source>
        <dbReference type="Proteomes" id="UP000698800"/>
    </source>
</evidence>
<dbReference type="AlphaFoldDB" id="A0A9P8IAD9"/>
<evidence type="ECO:0000313" key="3">
    <source>
        <dbReference type="EMBL" id="KAH0543893.1"/>
    </source>
</evidence>
<feature type="compositionally biased region" description="Gly residues" evidence="1">
    <location>
        <begin position="602"/>
        <end position="612"/>
    </location>
</feature>
<feature type="compositionally biased region" description="Basic and acidic residues" evidence="1">
    <location>
        <begin position="85"/>
        <end position="97"/>
    </location>
</feature>
<feature type="region of interest" description="Disordered" evidence="1">
    <location>
        <begin position="534"/>
        <end position="566"/>
    </location>
</feature>
<feature type="compositionally biased region" description="Basic and acidic residues" evidence="1">
    <location>
        <begin position="166"/>
        <end position="177"/>
    </location>
</feature>
<evidence type="ECO:0000259" key="2">
    <source>
        <dbReference type="Pfam" id="PF24355"/>
    </source>
</evidence>
<dbReference type="PANTHER" id="PTHR39611:SF1">
    <property type="entry name" value="HYDROXYPROLINE-RICH GLYCOPROTEIN DZ-HRGP"/>
    <property type="match status" value="1"/>
</dbReference>
<feature type="region of interest" description="Disordered" evidence="1">
    <location>
        <begin position="119"/>
        <end position="219"/>
    </location>
</feature>
<dbReference type="InterPro" id="IPR055936">
    <property type="entry name" value="DUF7514"/>
</dbReference>
<feature type="compositionally biased region" description="Basic and acidic residues" evidence="1">
    <location>
        <begin position="394"/>
        <end position="409"/>
    </location>
</feature>
<dbReference type="Pfam" id="PF24355">
    <property type="entry name" value="DUF7514"/>
    <property type="match status" value="1"/>
</dbReference>
<feature type="compositionally biased region" description="Basic and acidic residues" evidence="1">
    <location>
        <begin position="444"/>
        <end position="458"/>
    </location>
</feature>
<feature type="compositionally biased region" description="Polar residues" evidence="1">
    <location>
        <begin position="154"/>
        <end position="164"/>
    </location>
</feature>
<feature type="region of interest" description="Disordered" evidence="1">
    <location>
        <begin position="372"/>
        <end position="514"/>
    </location>
</feature>
<sequence length="621" mass="70324">MAYDGYRSPRADHAFSSEYSFPSTRPVDPRATPVYPSGGYQPPPSSQYVDPRESRDFSRSSVPRDDYPSDSTRDPAYQNRYDYPTSERQDPLSRDYPPELVAQIKADVKAELMKAFKTSSGLQAEPGVPLARAQSAQPAYTPPKPDYTTYTSPSNPQGYFNTIPRSPRESLRPDDRVPPSPAASSDSIPPRPRPSRASTSSSEPTALDKTWGKLFDGNGNPTPRLGDLLRGLANHIIADFEPRDSIVVTPSKMAKYYETVKILNEPYLWSYQFTGRKPSSLSRLYRDLECQHHLVQDRHDEQPYIPGLTPAGFEKWMTILLRAYPDQEVERLQKAIKDMPINSAKNPKERFPKEINRRLFPRMADMRERQKFEVASSVDDDQEEPKPVQYEPQGHYRSESAHPLERERAPYFGTSDPAVEDMPVPSSNFERERKPYAAQPGGGKTHDTGAKLDADARPIRANSTSKTRPANIVPPPHHHRAGSNVGPSSAHPSRRKRSPSAPFGDSYRNSEPDISAVYESSLPFSYDDQQYAREAEAKRGDWIRRSAAEEAREFEGPRDSRKYERDVVDDRDVEELRGRFERDELGPKVGYEEEYYRPSIGRGRGGTTGGYGYDPPYTSYR</sequence>
<organism evidence="3 4">
    <name type="scientific">Glutinoglossum americanum</name>
    <dbReference type="NCBI Taxonomy" id="1670608"/>
    <lineage>
        <taxon>Eukaryota</taxon>
        <taxon>Fungi</taxon>
        <taxon>Dikarya</taxon>
        <taxon>Ascomycota</taxon>
        <taxon>Pezizomycotina</taxon>
        <taxon>Geoglossomycetes</taxon>
        <taxon>Geoglossales</taxon>
        <taxon>Geoglossaceae</taxon>
        <taxon>Glutinoglossum</taxon>
    </lineage>
</organism>
<keyword evidence="4" id="KW-1185">Reference proteome</keyword>
<dbReference type="PANTHER" id="PTHR39611">
    <property type="entry name" value="HYDROXYPROLINE-RICH GLYCOPROTEIN DZ-HRGP-RELATED"/>
    <property type="match status" value="1"/>
</dbReference>
<dbReference type="EMBL" id="JAGHQL010000025">
    <property type="protein sequence ID" value="KAH0543893.1"/>
    <property type="molecule type" value="Genomic_DNA"/>
</dbReference>
<proteinExistence type="predicted"/>
<dbReference type="OrthoDB" id="5413703at2759"/>
<feature type="region of interest" description="Disordered" evidence="1">
    <location>
        <begin position="1"/>
        <end position="98"/>
    </location>
</feature>
<feature type="domain" description="DUF7514" evidence="2">
    <location>
        <begin position="212"/>
        <end position="373"/>
    </location>
</feature>
<comment type="caution">
    <text evidence="3">The sequence shown here is derived from an EMBL/GenBank/DDBJ whole genome shotgun (WGS) entry which is preliminary data.</text>
</comment>
<feature type="compositionally biased region" description="Basic and acidic residues" evidence="1">
    <location>
        <begin position="50"/>
        <end position="73"/>
    </location>
</feature>
<accession>A0A9P8IAD9</accession>
<reference evidence="3" key="1">
    <citation type="submission" date="2021-03" db="EMBL/GenBank/DDBJ databases">
        <title>Comparative genomics and phylogenomic investigation of the class Geoglossomycetes provide insights into ecological specialization and systematics.</title>
        <authorList>
            <person name="Melie T."/>
            <person name="Pirro S."/>
            <person name="Miller A.N."/>
            <person name="Quandt A."/>
        </authorList>
    </citation>
    <scope>NUCLEOTIDE SEQUENCE</scope>
    <source>
        <strain evidence="3">GBOQ0MN5Z8</strain>
    </source>
</reference>
<evidence type="ECO:0000256" key="1">
    <source>
        <dbReference type="SAM" id="MobiDB-lite"/>
    </source>
</evidence>